<gene>
    <name evidence="2" type="ORF">AWL63_18740</name>
</gene>
<evidence type="ECO:0008006" key="4">
    <source>
        <dbReference type="Google" id="ProtNLM"/>
    </source>
</evidence>
<evidence type="ECO:0000256" key="1">
    <source>
        <dbReference type="SAM" id="SignalP"/>
    </source>
</evidence>
<dbReference type="Proteomes" id="UP000094256">
    <property type="component" value="Chromosome"/>
</dbReference>
<feature type="chain" id="PRO_5008556381" description="VWFD domain-containing protein" evidence="1">
    <location>
        <begin position="22"/>
        <end position="644"/>
    </location>
</feature>
<name>A0A1B3ZE30_9SPHN</name>
<proteinExistence type="predicted"/>
<dbReference type="Gene3D" id="2.60.120.260">
    <property type="entry name" value="Galactose-binding domain-like"/>
    <property type="match status" value="1"/>
</dbReference>
<dbReference type="EMBL" id="CP014168">
    <property type="protein sequence ID" value="AOH85671.1"/>
    <property type="molecule type" value="Genomic_DNA"/>
</dbReference>
<dbReference type="OrthoDB" id="7437990at2"/>
<organism evidence="2 3">
    <name type="scientific">Sphingomonas panacis</name>
    <dbReference type="NCBI Taxonomy" id="1560345"/>
    <lineage>
        <taxon>Bacteria</taxon>
        <taxon>Pseudomonadati</taxon>
        <taxon>Pseudomonadota</taxon>
        <taxon>Alphaproteobacteria</taxon>
        <taxon>Sphingomonadales</taxon>
        <taxon>Sphingomonadaceae</taxon>
        <taxon>Sphingomonas</taxon>
    </lineage>
</organism>
<reference evidence="2 3" key="1">
    <citation type="submission" date="2016-01" db="EMBL/GenBank/DDBJ databases">
        <title>Complete genome and mega plasmid sequence of Sphingomonas panacis DCY99 elicits systemic resistance in rice to Xanthomonas oryzae.</title>
        <authorList>
            <person name="Kim Y.J."/>
            <person name="Yang D.C."/>
            <person name="Sing P."/>
        </authorList>
    </citation>
    <scope>NUCLEOTIDE SEQUENCE [LARGE SCALE GENOMIC DNA]</scope>
    <source>
        <strain evidence="2 3">DCY99</strain>
    </source>
</reference>
<feature type="signal peptide" evidence="1">
    <location>
        <begin position="1"/>
        <end position="21"/>
    </location>
</feature>
<keyword evidence="3" id="KW-1185">Reference proteome</keyword>
<evidence type="ECO:0000313" key="3">
    <source>
        <dbReference type="Proteomes" id="UP000094256"/>
    </source>
</evidence>
<sequence length="644" mass="67700">MKPAWLLLAAIALLASIPAAAQTVEDRARAAAEAARAKTGDSDALQQNYVTPGLAGQPIATIDNSRTFNPNIACQKTATVLELLAQPVSTGDIGTLRVSRDKDLDGSVDQTLNLPMSVSGICANGVISCQPGSWNGCHSFKWDVAPSGDLKLTEVDLTQLAGCYCVNNSCGTNLVWGNMASVLKDLGGGVIGALTTADPRIGIAQAVIDGLVIRYVGAQTTACAASPSIGQTAYRANPAAIQGDAASAAASNSIFQALVASPAGVGKAETVRACTIAREVTLNEVKIEDVIERASGGYGTYAYDPQTVAFMMGSPSGRSLKGGKCGIFDFRMTLHVADPARLRDVRLTSFAADDWAQVRIDGQQIGSGPQNWTGMGLPPGKCEKNGTFYAYPNVDLKPWLTAGDHEIWLRVAVGDEGNAFAMVQATVDTTCETSERLIDLCSGYAGDAKCRLDNETVDGVVTFRNGVGTGLTPIRQTRLFERGACSLTIARDYFLRERSYRCSIDTGTLPEPDLSRGAYIIDHSTETLLADRVKTGDGSYSTSSQPFALPDRGSVPACEAICKTRAPKANTEAAVDGVVGAKQNSPTGWDTFYHACSTDNVCPTGPGEEVVSACGCLDDFPEAVVMMQTVRLGGADLICTSEAR</sequence>
<keyword evidence="1" id="KW-0732">Signal</keyword>
<evidence type="ECO:0000313" key="2">
    <source>
        <dbReference type="EMBL" id="AOH85671.1"/>
    </source>
</evidence>
<dbReference type="RefSeq" id="WP_069206206.1">
    <property type="nucleotide sequence ID" value="NZ_CP014168.1"/>
</dbReference>
<protein>
    <recommendedName>
        <fullName evidence="4">VWFD domain-containing protein</fullName>
    </recommendedName>
</protein>
<dbReference type="AlphaFoldDB" id="A0A1B3ZE30"/>
<accession>A0A1B3ZE30</accession>
<dbReference type="STRING" id="1560345.AWL63_18740"/>
<dbReference type="KEGG" id="span:AWL63_18740"/>